<feature type="region of interest" description="Disordered" evidence="1">
    <location>
        <begin position="96"/>
        <end position="168"/>
    </location>
</feature>
<keyword evidence="3" id="KW-1185">Reference proteome</keyword>
<proteinExistence type="predicted"/>
<name>A0ABR2CWQ5_9ROSI</name>
<organism evidence="2 3">
    <name type="scientific">Hibiscus sabdariffa</name>
    <name type="common">roselle</name>
    <dbReference type="NCBI Taxonomy" id="183260"/>
    <lineage>
        <taxon>Eukaryota</taxon>
        <taxon>Viridiplantae</taxon>
        <taxon>Streptophyta</taxon>
        <taxon>Embryophyta</taxon>
        <taxon>Tracheophyta</taxon>
        <taxon>Spermatophyta</taxon>
        <taxon>Magnoliopsida</taxon>
        <taxon>eudicotyledons</taxon>
        <taxon>Gunneridae</taxon>
        <taxon>Pentapetalae</taxon>
        <taxon>rosids</taxon>
        <taxon>malvids</taxon>
        <taxon>Malvales</taxon>
        <taxon>Malvaceae</taxon>
        <taxon>Malvoideae</taxon>
        <taxon>Hibiscus</taxon>
    </lineage>
</organism>
<sequence>MQKKLMMGLGTAVGTGNMGNNNMVRLGSLDPNNLNPGSDITNAINQQFWCGTLTSAQAQAAFLSKLRMGRANMLGTSQSSITGDLEPDRCIQVGSPSTMGVPQLNQQSQQSQAQQQVSLQQMNNRTPVCPQLSSGTIHAQSASNPEACPTSPQILGSVSSITNSPMEK</sequence>
<comment type="caution">
    <text evidence="2">The sequence shown here is derived from an EMBL/GenBank/DDBJ whole genome shotgun (WGS) entry which is preliminary data.</text>
</comment>
<gene>
    <name evidence="2" type="ORF">V6N12_029640</name>
</gene>
<evidence type="ECO:0000313" key="3">
    <source>
        <dbReference type="Proteomes" id="UP001472677"/>
    </source>
</evidence>
<evidence type="ECO:0000256" key="1">
    <source>
        <dbReference type="SAM" id="MobiDB-lite"/>
    </source>
</evidence>
<dbReference type="Proteomes" id="UP001472677">
    <property type="component" value="Unassembled WGS sequence"/>
</dbReference>
<protein>
    <submittedName>
        <fullName evidence="2">Uncharacterized protein</fullName>
    </submittedName>
</protein>
<reference evidence="2 3" key="1">
    <citation type="journal article" date="2024" name="G3 (Bethesda)">
        <title>Genome assembly of Hibiscus sabdariffa L. provides insights into metabolisms of medicinal natural products.</title>
        <authorList>
            <person name="Kim T."/>
        </authorList>
    </citation>
    <scope>NUCLEOTIDE SEQUENCE [LARGE SCALE GENOMIC DNA]</scope>
    <source>
        <strain evidence="2">TK-2024</strain>
        <tissue evidence="2">Old leaves</tissue>
    </source>
</reference>
<accession>A0ABR2CWQ5</accession>
<feature type="compositionally biased region" description="Low complexity" evidence="1">
    <location>
        <begin position="103"/>
        <end position="121"/>
    </location>
</feature>
<feature type="compositionally biased region" description="Polar residues" evidence="1">
    <location>
        <begin position="122"/>
        <end position="168"/>
    </location>
</feature>
<dbReference type="EMBL" id="JBBPBM010000041">
    <property type="protein sequence ID" value="KAK8524785.1"/>
    <property type="molecule type" value="Genomic_DNA"/>
</dbReference>
<evidence type="ECO:0000313" key="2">
    <source>
        <dbReference type="EMBL" id="KAK8524785.1"/>
    </source>
</evidence>